<accession>A0A4S4AMT8</accession>
<dbReference type="InterPro" id="IPR036397">
    <property type="entry name" value="RNaseH_sf"/>
</dbReference>
<comment type="caution">
    <text evidence="3">The sequence shown here is derived from an EMBL/GenBank/DDBJ whole genome shotgun (WGS) entry which is preliminary data.</text>
</comment>
<dbReference type="RefSeq" id="WP_136385217.1">
    <property type="nucleotide sequence ID" value="NZ_SSOD01000008.1"/>
</dbReference>
<evidence type="ECO:0000259" key="1">
    <source>
        <dbReference type="PROSITE" id="PS50994"/>
    </source>
</evidence>
<evidence type="ECO:0008006" key="5">
    <source>
        <dbReference type="Google" id="ProtNLM"/>
    </source>
</evidence>
<dbReference type="Proteomes" id="UP000307956">
    <property type="component" value="Unassembled WGS sequence"/>
</dbReference>
<feature type="domain" description="Integrase catalytic" evidence="1">
    <location>
        <begin position="322"/>
        <end position="522"/>
    </location>
</feature>
<dbReference type="InterPro" id="IPR015378">
    <property type="entry name" value="Transposase-like_Mu_C"/>
</dbReference>
<dbReference type="GO" id="GO:0003677">
    <property type="term" value="F:DNA binding"/>
    <property type="evidence" value="ECO:0007669"/>
    <property type="project" value="InterPro"/>
</dbReference>
<evidence type="ECO:0000313" key="4">
    <source>
        <dbReference type="Proteomes" id="UP000307956"/>
    </source>
</evidence>
<dbReference type="OrthoDB" id="568335at2"/>
<feature type="domain" description="HTH Mu-type" evidence="2">
    <location>
        <begin position="1"/>
        <end position="66"/>
    </location>
</feature>
<organism evidence="3 4">
    <name type="scientific">Pseudothauera rhizosphaerae</name>
    <dbReference type="NCBI Taxonomy" id="2565932"/>
    <lineage>
        <taxon>Bacteria</taxon>
        <taxon>Pseudomonadati</taxon>
        <taxon>Pseudomonadota</taxon>
        <taxon>Betaproteobacteria</taxon>
        <taxon>Rhodocyclales</taxon>
        <taxon>Zoogloeaceae</taxon>
        <taxon>Pseudothauera</taxon>
    </lineage>
</organism>
<proteinExistence type="predicted"/>
<name>A0A4S4AMT8_9RHOO</name>
<evidence type="ECO:0000313" key="3">
    <source>
        <dbReference type="EMBL" id="THF60943.1"/>
    </source>
</evidence>
<dbReference type="AlphaFoldDB" id="A0A4S4AMT8"/>
<dbReference type="PROSITE" id="PS51702">
    <property type="entry name" value="HTH_MU"/>
    <property type="match status" value="1"/>
</dbReference>
<dbReference type="Gene3D" id="3.30.420.10">
    <property type="entry name" value="Ribonuclease H-like superfamily/Ribonuclease H"/>
    <property type="match status" value="1"/>
</dbReference>
<keyword evidence="4" id="KW-1185">Reference proteome</keyword>
<dbReference type="InterPro" id="IPR001584">
    <property type="entry name" value="Integrase_cat-core"/>
</dbReference>
<dbReference type="PROSITE" id="PS50994">
    <property type="entry name" value="INTEGRASE"/>
    <property type="match status" value="1"/>
</dbReference>
<dbReference type="InterPro" id="IPR012337">
    <property type="entry name" value="RNaseH-like_sf"/>
</dbReference>
<dbReference type="GO" id="GO:0015074">
    <property type="term" value="P:DNA integration"/>
    <property type="evidence" value="ECO:0007669"/>
    <property type="project" value="InterPro"/>
</dbReference>
<dbReference type="InterPro" id="IPR036388">
    <property type="entry name" value="WH-like_DNA-bd_sf"/>
</dbReference>
<sequence>MSTRVTLAEVADALGVSKQAVAQRAAREAWPFETEIVRGGSRRLYDSAALPKGVQKAVKARATRIQHAAVAAGQAADCEAAQRMLEEVARAGRLKGAELATAAEQVRVDALLNRRSAGIEILRRWPKLTANQVKRMQARLEIVQAYQRWIAAEGQRHGNKALNGFAASYCATAGAACSPDTCESVRKLSGRNLRRWVDGFAATGLAALLDEKDGRDKAGHGKIEDQPEIRELVVGLLVEFPHVKDQRIAEAISARFGTRLAPVTASLKAAQAEGLLARPDVDAIRRFRLAWLKERASAYLALRNPDRWKNQQMLAFGDASEDVVRPNYRWELDSTPGDVLLLDPDAASGTARYAVLGALDVFTRRGKLLVAKTSKSAAIGSLVRRALTDWGWVERVKHDNGSDYCAHYLQTLFHAIGTDPELCAPFSGWQKPHIERFFKTFNHDLVELLPGYIGHNVAERKELEARASFSERLFQKDGVLEVRMTATEFQAFCDEWTDNVYAHNPHAGLDGRTPFEVAASWSEPVARIADERVLDVLLMPLAGRDGYFSLQKKGIRINRHDYIAPELGAYNVGARFAVRQDVADVGRVFVFDDEGTFVCVAVCPDLTGISPAEIAAAAKAVQRRVVREEKAVLKRTARKAGAKEIVAEILRERAASAGKLATMPVRGPAHTTAAIDAAGQAARADARAPAVAGQMVIGGRVVSATRLPTAAAEVTELAPAIRKSRSERSAAENYAEWRALKEAFERGDPLADVDFRFMKSWLTSAQGRMFLRKVG</sequence>
<protein>
    <recommendedName>
        <fullName evidence="5">Mu transposase, C-terminal</fullName>
    </recommendedName>
</protein>
<dbReference type="InterPro" id="IPR009004">
    <property type="entry name" value="Transposase_Mu_C"/>
</dbReference>
<dbReference type="SUPFAM" id="SSF53098">
    <property type="entry name" value="Ribonuclease H-like"/>
    <property type="match status" value="1"/>
</dbReference>
<dbReference type="Pfam" id="PF09299">
    <property type="entry name" value="Mu-transpos_C"/>
    <property type="match status" value="1"/>
</dbReference>
<evidence type="ECO:0000259" key="2">
    <source>
        <dbReference type="PROSITE" id="PS51702"/>
    </source>
</evidence>
<dbReference type="InterPro" id="IPR003314">
    <property type="entry name" value="Mu-type_HTH"/>
</dbReference>
<gene>
    <name evidence="3" type="ORF">E6O51_11990</name>
</gene>
<reference evidence="3 4" key="1">
    <citation type="submission" date="2019-04" db="EMBL/GenBank/DDBJ databases">
        <title>Azoarcus rhizosphaerae sp. nov. isolated from rhizosphere of Ficus religiosa.</title>
        <authorList>
            <person name="Lin S.-Y."/>
            <person name="Hameed A."/>
            <person name="Hsu Y.-H."/>
            <person name="Young C.-C."/>
        </authorList>
    </citation>
    <scope>NUCLEOTIDE SEQUENCE [LARGE SCALE GENOMIC DNA]</scope>
    <source>
        <strain evidence="3 4">CC-YHH848</strain>
    </source>
</reference>
<dbReference type="SUPFAM" id="SSF50610">
    <property type="entry name" value="mu transposase, C-terminal domain"/>
    <property type="match status" value="1"/>
</dbReference>
<dbReference type="Gene3D" id="1.10.10.10">
    <property type="entry name" value="Winged helix-like DNA-binding domain superfamily/Winged helix DNA-binding domain"/>
    <property type="match status" value="1"/>
</dbReference>
<dbReference type="EMBL" id="SSOD01000008">
    <property type="protein sequence ID" value="THF60943.1"/>
    <property type="molecule type" value="Genomic_DNA"/>
</dbReference>